<protein>
    <recommendedName>
        <fullName evidence="9">TRAP transporter small permease protein</fullName>
    </recommendedName>
</protein>
<comment type="caution">
    <text evidence="11">The sequence shown here is derived from an EMBL/GenBank/DDBJ whole genome shotgun (WGS) entry which is preliminary data.</text>
</comment>
<organism evidence="11 12">
    <name type="scientific">Limimaricola variabilis</name>
    <dbReference type="NCBI Taxonomy" id="1492771"/>
    <lineage>
        <taxon>Bacteria</taxon>
        <taxon>Pseudomonadati</taxon>
        <taxon>Pseudomonadota</taxon>
        <taxon>Alphaproteobacteria</taxon>
        <taxon>Rhodobacterales</taxon>
        <taxon>Paracoccaceae</taxon>
        <taxon>Limimaricola</taxon>
    </lineage>
</organism>
<evidence type="ECO:0000256" key="1">
    <source>
        <dbReference type="ARBA" id="ARBA00004429"/>
    </source>
</evidence>
<feature type="transmembrane region" description="Helical" evidence="9">
    <location>
        <begin position="63"/>
        <end position="86"/>
    </location>
</feature>
<feature type="domain" description="Tripartite ATP-independent periplasmic transporters DctQ component" evidence="10">
    <location>
        <begin position="43"/>
        <end position="169"/>
    </location>
</feature>
<evidence type="ECO:0000313" key="12">
    <source>
        <dbReference type="Proteomes" id="UP000576152"/>
    </source>
</evidence>
<evidence type="ECO:0000256" key="3">
    <source>
        <dbReference type="ARBA" id="ARBA00022475"/>
    </source>
</evidence>
<keyword evidence="7 9" id="KW-0472">Membrane</keyword>
<evidence type="ECO:0000256" key="6">
    <source>
        <dbReference type="ARBA" id="ARBA00022989"/>
    </source>
</evidence>
<accession>A0ABR6HRP6</accession>
<sequence length="201" mass="21987">MPTPQTDPSPPSVLARASDLVDRALSAVEKGTLALAVLALFGIMVLIFIDGVLRYVANSPLTFVVDVVVLYLISAGFLLVLSYTLRHNGHIHVEVFADMMPKRLQRLLSGLAYLGAAPVVGIMAIEMIHLTLESYVQGEVLIGLYPMPLWLSKAIVAFSLAVLELRILHMGIFNTLSALTNRPRLAIRMSLPIDNPEEEMV</sequence>
<keyword evidence="2 9" id="KW-0813">Transport</keyword>
<comment type="function">
    <text evidence="9">Part of the tripartite ATP-independent periplasmic (TRAP) transport system.</text>
</comment>
<feature type="transmembrane region" description="Helical" evidence="9">
    <location>
        <begin position="33"/>
        <end position="57"/>
    </location>
</feature>
<dbReference type="Proteomes" id="UP000576152">
    <property type="component" value="Unassembled WGS sequence"/>
</dbReference>
<evidence type="ECO:0000256" key="2">
    <source>
        <dbReference type="ARBA" id="ARBA00022448"/>
    </source>
</evidence>
<name>A0ABR6HRP6_9RHOB</name>
<dbReference type="Pfam" id="PF04290">
    <property type="entry name" value="DctQ"/>
    <property type="match status" value="1"/>
</dbReference>
<feature type="transmembrane region" description="Helical" evidence="9">
    <location>
        <begin position="150"/>
        <end position="168"/>
    </location>
</feature>
<comment type="similarity">
    <text evidence="8 9">Belongs to the TRAP transporter small permease family.</text>
</comment>
<dbReference type="PANTHER" id="PTHR35011:SF10">
    <property type="entry name" value="TRAP TRANSPORTER SMALL PERMEASE PROTEIN"/>
    <property type="match status" value="1"/>
</dbReference>
<keyword evidence="12" id="KW-1185">Reference proteome</keyword>
<evidence type="ECO:0000256" key="5">
    <source>
        <dbReference type="ARBA" id="ARBA00022692"/>
    </source>
</evidence>
<reference evidence="11 12" key="1">
    <citation type="submission" date="2020-08" db="EMBL/GenBank/DDBJ databases">
        <title>Genomic Encyclopedia of Type Strains, Phase III (KMG-III): the genomes of soil and plant-associated and newly described type strains.</title>
        <authorList>
            <person name="Whitman W."/>
        </authorList>
    </citation>
    <scope>NUCLEOTIDE SEQUENCE [LARGE SCALE GENOMIC DNA]</scope>
    <source>
        <strain evidence="11 12">CECT 8572</strain>
    </source>
</reference>
<proteinExistence type="inferred from homology"/>
<keyword evidence="5 9" id="KW-0812">Transmembrane</keyword>
<evidence type="ECO:0000256" key="9">
    <source>
        <dbReference type="RuleBase" id="RU369079"/>
    </source>
</evidence>
<keyword evidence="6 9" id="KW-1133">Transmembrane helix</keyword>
<feature type="transmembrane region" description="Helical" evidence="9">
    <location>
        <begin position="107"/>
        <end position="130"/>
    </location>
</feature>
<evidence type="ECO:0000259" key="10">
    <source>
        <dbReference type="Pfam" id="PF04290"/>
    </source>
</evidence>
<dbReference type="PANTHER" id="PTHR35011">
    <property type="entry name" value="2,3-DIKETO-L-GULONATE TRAP TRANSPORTER SMALL PERMEASE PROTEIN YIAM"/>
    <property type="match status" value="1"/>
</dbReference>
<dbReference type="InterPro" id="IPR007387">
    <property type="entry name" value="TRAP_DctQ"/>
</dbReference>
<comment type="subcellular location">
    <subcellularLocation>
        <location evidence="1 9">Cell inner membrane</location>
        <topology evidence="1 9">Multi-pass membrane protein</topology>
    </subcellularLocation>
</comment>
<evidence type="ECO:0000256" key="8">
    <source>
        <dbReference type="ARBA" id="ARBA00038436"/>
    </source>
</evidence>
<keyword evidence="4 9" id="KW-0997">Cell inner membrane</keyword>
<evidence type="ECO:0000313" key="11">
    <source>
        <dbReference type="EMBL" id="MBB3713083.1"/>
    </source>
</evidence>
<dbReference type="RefSeq" id="WP_183474571.1">
    <property type="nucleotide sequence ID" value="NZ_JACIBX010000010.1"/>
</dbReference>
<keyword evidence="3" id="KW-1003">Cell membrane</keyword>
<dbReference type="EMBL" id="JACIBX010000010">
    <property type="protein sequence ID" value="MBB3713083.1"/>
    <property type="molecule type" value="Genomic_DNA"/>
</dbReference>
<comment type="subunit">
    <text evidence="9">The complex comprises the extracytoplasmic solute receptor protein and the two transmembrane proteins.</text>
</comment>
<gene>
    <name evidence="11" type="ORF">FHS00_002684</name>
</gene>
<evidence type="ECO:0000256" key="4">
    <source>
        <dbReference type="ARBA" id="ARBA00022519"/>
    </source>
</evidence>
<evidence type="ECO:0000256" key="7">
    <source>
        <dbReference type="ARBA" id="ARBA00023136"/>
    </source>
</evidence>
<dbReference type="InterPro" id="IPR055348">
    <property type="entry name" value="DctQ"/>
</dbReference>